<dbReference type="InterPro" id="IPR029071">
    <property type="entry name" value="Ubiquitin-like_domsf"/>
</dbReference>
<dbReference type="InterPro" id="IPR001012">
    <property type="entry name" value="UBX_dom"/>
</dbReference>
<feature type="compositionally biased region" description="Polar residues" evidence="6">
    <location>
        <begin position="270"/>
        <end position="280"/>
    </location>
</feature>
<feature type="domain" description="UBX" evidence="7">
    <location>
        <begin position="290"/>
        <end position="368"/>
    </location>
</feature>
<evidence type="ECO:0000256" key="1">
    <source>
        <dbReference type="ARBA" id="ARBA00004406"/>
    </source>
</evidence>
<feature type="compositionally biased region" description="Polar residues" evidence="6">
    <location>
        <begin position="151"/>
        <end position="163"/>
    </location>
</feature>
<feature type="compositionally biased region" description="Low complexity" evidence="6">
    <location>
        <begin position="255"/>
        <end position="269"/>
    </location>
</feature>
<name>A0AAD7VBJ0_9FUNG</name>
<dbReference type="SMART" id="SM00166">
    <property type="entry name" value="UBX"/>
    <property type="match status" value="1"/>
</dbReference>
<dbReference type="SUPFAM" id="SSF52833">
    <property type="entry name" value="Thioredoxin-like"/>
    <property type="match status" value="1"/>
</dbReference>
<comment type="subcellular location">
    <subcellularLocation>
        <location evidence="1">Endoplasmic reticulum membrane</location>
        <topology evidence="1">Peripheral membrane protein</topology>
    </subcellularLocation>
</comment>
<sequence>MSTVTNNIWFEGPVSEAVALVNSKDCVFVVYIFDDTENTQKLNETLDNEDVIHALSSKAVALKMHTESDNAKMFKQLYPTYHVPVIYFIRHGTIKDFGVEDVTADAIVSKINATSTSEQQQPQQQTSPATPAAPAPAPMSPAPSSTETSAVTDQPQPSQGSSSVEEEEATNAAKKEKLRKQMEEAKKKREEEEKQRAKDNELKRRQDGKLMQQTRQQLENKQNKQYFDKIKKEKREDEEHRRRIKEQIARDRAEQMAARQAAKQQRKSANSSPEASTTSVKRARNSSSSSQHDHSSISIRQLDGSTMRNRFNASDTLSVVKNWIDQNRSDGDQPYKLLAQFPTRQFSIGDEERSLRELDLCPSATLIMKGIKNVSNAYGAGSSYGVMDYVYSAGGLLYNAASSVGTTVSGVMYSMFPSDQGAPPSEANVQSPGGFPNTGVTQQTPSSSIPGQRLGGVPSSTRPRSNINTLRNTAFDDDDNEHRTYNGNSVNQE</sequence>
<reference evidence="8 9" key="1">
    <citation type="submission" date="2023-03" db="EMBL/GenBank/DDBJ databases">
        <title>Genome sequence of Lichtheimia ornata CBS 291.66.</title>
        <authorList>
            <person name="Mohabir J.T."/>
            <person name="Shea T.P."/>
            <person name="Kurbessoian T."/>
            <person name="Berby B."/>
            <person name="Fontaine J."/>
            <person name="Livny J."/>
            <person name="Gnirke A."/>
            <person name="Stajich J.E."/>
            <person name="Cuomo C.A."/>
        </authorList>
    </citation>
    <scope>NUCLEOTIDE SEQUENCE [LARGE SCALE GENOMIC DNA]</scope>
    <source>
        <strain evidence="8">CBS 291.66</strain>
    </source>
</reference>
<evidence type="ECO:0000259" key="7">
    <source>
        <dbReference type="PROSITE" id="PS50033"/>
    </source>
</evidence>
<feature type="compositionally biased region" description="Basic and acidic residues" evidence="6">
    <location>
        <begin position="226"/>
        <end position="254"/>
    </location>
</feature>
<dbReference type="GO" id="GO:0036503">
    <property type="term" value="P:ERAD pathway"/>
    <property type="evidence" value="ECO:0007669"/>
    <property type="project" value="TreeGrafter"/>
</dbReference>
<evidence type="ECO:0000313" key="9">
    <source>
        <dbReference type="Proteomes" id="UP001234581"/>
    </source>
</evidence>
<feature type="compositionally biased region" description="Basic and acidic residues" evidence="6">
    <location>
        <begin position="173"/>
        <end position="208"/>
    </location>
</feature>
<evidence type="ECO:0000256" key="6">
    <source>
        <dbReference type="SAM" id="MobiDB-lite"/>
    </source>
</evidence>
<feature type="compositionally biased region" description="Low complexity" evidence="6">
    <location>
        <begin position="113"/>
        <end position="130"/>
    </location>
</feature>
<evidence type="ECO:0000256" key="3">
    <source>
        <dbReference type="ARBA" id="ARBA00038812"/>
    </source>
</evidence>
<protein>
    <recommendedName>
        <fullName evidence="4">UBX domain-containing protein 2</fullName>
    </recommendedName>
</protein>
<evidence type="ECO:0000256" key="2">
    <source>
        <dbReference type="ARBA" id="ARBA00023230"/>
    </source>
</evidence>
<feature type="compositionally biased region" description="Polar residues" evidence="6">
    <location>
        <begin position="438"/>
        <end position="450"/>
    </location>
</feature>
<keyword evidence="2" id="KW-0834">Unfolded protein response</keyword>
<dbReference type="PROSITE" id="PS50033">
    <property type="entry name" value="UBX"/>
    <property type="match status" value="1"/>
</dbReference>
<dbReference type="Proteomes" id="UP001234581">
    <property type="component" value="Unassembled WGS sequence"/>
</dbReference>
<dbReference type="PANTHER" id="PTHR46424:SF1">
    <property type="entry name" value="UBX DOMAIN-CONTAINING PROTEIN 4"/>
    <property type="match status" value="1"/>
</dbReference>
<dbReference type="InterPro" id="IPR036249">
    <property type="entry name" value="Thioredoxin-like_sf"/>
</dbReference>
<dbReference type="AlphaFoldDB" id="A0AAD7VBJ0"/>
<evidence type="ECO:0000256" key="5">
    <source>
        <dbReference type="ARBA" id="ARBA00046062"/>
    </source>
</evidence>
<organism evidence="8 9">
    <name type="scientific">Lichtheimia ornata</name>
    <dbReference type="NCBI Taxonomy" id="688661"/>
    <lineage>
        <taxon>Eukaryota</taxon>
        <taxon>Fungi</taxon>
        <taxon>Fungi incertae sedis</taxon>
        <taxon>Mucoromycota</taxon>
        <taxon>Mucoromycotina</taxon>
        <taxon>Mucoromycetes</taxon>
        <taxon>Mucorales</taxon>
        <taxon>Lichtheimiaceae</taxon>
        <taxon>Lichtheimia</taxon>
    </lineage>
</organism>
<gene>
    <name evidence="8" type="ORF">O0I10_001851</name>
</gene>
<evidence type="ECO:0000313" key="8">
    <source>
        <dbReference type="EMBL" id="KAJ8662158.1"/>
    </source>
</evidence>
<evidence type="ECO:0000256" key="4">
    <source>
        <dbReference type="ARBA" id="ARBA00041575"/>
    </source>
</evidence>
<proteinExistence type="predicted"/>
<comment type="function">
    <text evidence="5">Involved in endoplasmic reticulum-associated protein degradation (ERAD). Acts as a platform to recruit both UBQLN1 and VCP to the ER during ERAD.</text>
</comment>
<feature type="compositionally biased region" description="Pro residues" evidence="6">
    <location>
        <begin position="131"/>
        <end position="141"/>
    </location>
</feature>
<feature type="region of interest" description="Disordered" evidence="6">
    <location>
        <begin position="419"/>
        <end position="493"/>
    </location>
</feature>
<dbReference type="GeneID" id="83209269"/>
<feature type="compositionally biased region" description="Polar residues" evidence="6">
    <location>
        <begin position="458"/>
        <end position="472"/>
    </location>
</feature>
<comment type="caution">
    <text evidence="8">The sequence shown here is derived from an EMBL/GenBank/DDBJ whole genome shotgun (WGS) entry which is preliminary data.</text>
</comment>
<comment type="subunit">
    <text evidence="3">Directly interacts with VCP. Interacts with UBQLN1. Forms a complex with VCP and UBQLN1.</text>
</comment>
<dbReference type="RefSeq" id="XP_058347071.1">
    <property type="nucleotide sequence ID" value="XM_058481940.1"/>
</dbReference>
<dbReference type="GO" id="GO:0005789">
    <property type="term" value="C:endoplasmic reticulum membrane"/>
    <property type="evidence" value="ECO:0007669"/>
    <property type="project" value="UniProtKB-SubCell"/>
</dbReference>
<feature type="compositionally biased region" description="Polar residues" evidence="6">
    <location>
        <begin position="211"/>
        <end position="225"/>
    </location>
</feature>
<dbReference type="Pfam" id="PF23187">
    <property type="entry name" value="UBX7_N"/>
    <property type="match status" value="1"/>
</dbReference>
<dbReference type="GO" id="GO:0006986">
    <property type="term" value="P:response to unfolded protein"/>
    <property type="evidence" value="ECO:0007669"/>
    <property type="project" value="UniProtKB-KW"/>
</dbReference>
<keyword evidence="9" id="KW-1185">Reference proteome</keyword>
<accession>A0AAD7VBJ0</accession>
<dbReference type="EMBL" id="JARTCD010000005">
    <property type="protein sequence ID" value="KAJ8662158.1"/>
    <property type="molecule type" value="Genomic_DNA"/>
</dbReference>
<dbReference type="Gene3D" id="3.10.20.90">
    <property type="entry name" value="Phosphatidylinositol 3-kinase Catalytic Subunit, Chain A, domain 1"/>
    <property type="match status" value="1"/>
</dbReference>
<dbReference type="PANTHER" id="PTHR46424">
    <property type="entry name" value="UBX DOMAIN-CONTAINING PROTEIN 4"/>
    <property type="match status" value="1"/>
</dbReference>
<dbReference type="SUPFAM" id="SSF54236">
    <property type="entry name" value="Ubiquitin-like"/>
    <property type="match status" value="1"/>
</dbReference>
<dbReference type="Pfam" id="PF00789">
    <property type="entry name" value="UBX"/>
    <property type="match status" value="1"/>
</dbReference>
<feature type="region of interest" description="Disordered" evidence="6">
    <location>
        <begin position="113"/>
        <end position="303"/>
    </location>
</feature>